<dbReference type="AlphaFoldDB" id="A0A2N5Y4P3"/>
<dbReference type="Pfam" id="PF10088">
    <property type="entry name" value="DUF2326"/>
    <property type="match status" value="1"/>
</dbReference>
<keyword evidence="4" id="KW-1185">Reference proteome</keyword>
<dbReference type="OrthoDB" id="5140926at2"/>
<dbReference type="Proteomes" id="UP000234845">
    <property type="component" value="Unassembled WGS sequence"/>
</dbReference>
<name>A0A2N5Y4P3_9GAMM</name>
<feature type="coiled-coil region" evidence="1">
    <location>
        <begin position="257"/>
        <end position="298"/>
    </location>
</feature>
<dbReference type="InterPro" id="IPR027417">
    <property type="entry name" value="P-loop_NTPase"/>
</dbReference>
<dbReference type="RefSeq" id="WP_101520951.1">
    <property type="nucleotide sequence ID" value="NZ_PKLZ01000003.1"/>
</dbReference>
<evidence type="ECO:0000259" key="2">
    <source>
        <dbReference type="Pfam" id="PF10088"/>
    </source>
</evidence>
<reference evidence="4" key="1">
    <citation type="submission" date="2017-11" db="EMBL/GenBank/DDBJ databases">
        <title>The draft genome sequence of Chromatocurvus sp. F02.</title>
        <authorList>
            <person name="Du Z.-J."/>
            <person name="Chang Y.-Q."/>
        </authorList>
    </citation>
    <scope>NUCLEOTIDE SEQUENCE [LARGE SCALE GENOMIC DNA]</scope>
    <source>
        <strain evidence="4">F02</strain>
    </source>
</reference>
<dbReference type="Gene3D" id="3.40.50.300">
    <property type="entry name" value="P-loop containing nucleotide triphosphate hydrolases"/>
    <property type="match status" value="1"/>
</dbReference>
<evidence type="ECO:0000313" key="4">
    <source>
        <dbReference type="Proteomes" id="UP000234845"/>
    </source>
</evidence>
<organism evidence="3 4">
    <name type="scientific">Kineobactrum sediminis</name>
    <dbReference type="NCBI Taxonomy" id="1905677"/>
    <lineage>
        <taxon>Bacteria</taxon>
        <taxon>Pseudomonadati</taxon>
        <taxon>Pseudomonadota</taxon>
        <taxon>Gammaproteobacteria</taxon>
        <taxon>Cellvibrionales</taxon>
        <taxon>Halieaceae</taxon>
        <taxon>Kineobactrum</taxon>
    </lineage>
</organism>
<dbReference type="InterPro" id="IPR018760">
    <property type="entry name" value="DUF2326"/>
</dbReference>
<feature type="domain" description="DUF2326" evidence="2">
    <location>
        <begin position="443"/>
        <end position="565"/>
    </location>
</feature>
<keyword evidence="1" id="KW-0175">Coiled coil</keyword>
<evidence type="ECO:0000256" key="1">
    <source>
        <dbReference type="SAM" id="Coils"/>
    </source>
</evidence>
<accession>A0A2N5Y4P3</accession>
<dbReference type="SUPFAM" id="SSF52540">
    <property type="entry name" value="P-loop containing nucleoside triphosphate hydrolases"/>
    <property type="match status" value="1"/>
</dbReference>
<evidence type="ECO:0000313" key="3">
    <source>
        <dbReference type="EMBL" id="PLW83351.1"/>
    </source>
</evidence>
<dbReference type="EMBL" id="PKLZ01000003">
    <property type="protein sequence ID" value="PLW83351.1"/>
    <property type="molecule type" value="Genomic_DNA"/>
</dbReference>
<proteinExistence type="predicted"/>
<protein>
    <submittedName>
        <fullName evidence="3">DUF2326 domain-containing protein</fullName>
    </submittedName>
</protein>
<gene>
    <name evidence="3" type="ORF">CWI75_08120</name>
</gene>
<sequence length="565" mass="65481">MFLKRLMIENESVTIRDIHFRKGINLIIDETSTERKKESGNNVGKTTVLRLIDYCLGSSGKNIYKDPEFNSKSNSKIEEFLTENNICVTLVLKEDLDVRASREITIKRNFLKRSQKIVEVNGERVKSRDFPENLKPEIFQTNIAKPTFKQIKAKNIRDEKNRLVNTIKVLDAYSKAEEYEALYLFWLGIELDVADRKQSLFSQRKIEENLQIRLKKENTISQIEQSLLVIDSEIESLEELKEKFIVNDSYLEDFDELNKVKSEINRFSTRISRLRMRKSLIEESVDELEKEVSNLDVERIHYLYDEAKALLPEIQRSFNDTLKFHNGMILEKQKFIEKELPVLESEIGALSVRMSELLLSEEDISERLKKSGAMEEFQDLVVRLNSCYEAKGTIEEQKRLWDSTTEKLSSICSELEKLDKGIDSLDEKIQERVSIFNKFFSKMSNDLYGEKFVLSADKNEKGYELNISNLIGNPGTGKKKGETAAFDLAYIKFADHMGIKCLHFVLQDQIENIHDNQISSILIDVVENMNCQYVLSVLKDKLPTDVATSQYEILSLSQSDKLFKV</sequence>
<comment type="caution">
    <text evidence="3">The sequence shown here is derived from an EMBL/GenBank/DDBJ whole genome shotgun (WGS) entry which is preliminary data.</text>
</comment>